<evidence type="ECO:0000256" key="1">
    <source>
        <dbReference type="SAM" id="SignalP"/>
    </source>
</evidence>
<feature type="chain" id="PRO_5046807673" evidence="1">
    <location>
        <begin position="21"/>
        <end position="82"/>
    </location>
</feature>
<feature type="signal peptide" evidence="1">
    <location>
        <begin position="1"/>
        <end position="20"/>
    </location>
</feature>
<proteinExistence type="predicted"/>
<dbReference type="EMBL" id="DF849890">
    <property type="protein sequence ID" value="GAT59656.1"/>
    <property type="molecule type" value="Genomic_DNA"/>
</dbReference>
<dbReference type="Proteomes" id="UP000815677">
    <property type="component" value="Unassembled WGS sequence"/>
</dbReference>
<organism evidence="2 3">
    <name type="scientific">Mycena chlorophos</name>
    <name type="common">Agaric fungus</name>
    <name type="synonym">Agaricus chlorophos</name>
    <dbReference type="NCBI Taxonomy" id="658473"/>
    <lineage>
        <taxon>Eukaryota</taxon>
        <taxon>Fungi</taxon>
        <taxon>Dikarya</taxon>
        <taxon>Basidiomycota</taxon>
        <taxon>Agaricomycotina</taxon>
        <taxon>Agaricomycetes</taxon>
        <taxon>Agaricomycetidae</taxon>
        <taxon>Agaricales</taxon>
        <taxon>Marasmiineae</taxon>
        <taxon>Mycenaceae</taxon>
        <taxon>Mycena</taxon>
    </lineage>
</organism>
<accession>A0ABQ0M8N1</accession>
<evidence type="ECO:0000313" key="2">
    <source>
        <dbReference type="EMBL" id="GAT59656.1"/>
    </source>
</evidence>
<evidence type="ECO:0000313" key="3">
    <source>
        <dbReference type="Proteomes" id="UP000815677"/>
    </source>
</evidence>
<protein>
    <submittedName>
        <fullName evidence="2">Uncharacterized protein</fullName>
    </submittedName>
</protein>
<gene>
    <name evidence="2" type="ORF">MCHLO_15915</name>
</gene>
<sequence length="82" mass="8546">MFVATKTIVFALLAVTAVLAAPTPDSPNVALHNLPDTNAKRLQHGLPLKPARRAHARRATTSPVARAYVPVAASADLGGPSR</sequence>
<reference evidence="2" key="1">
    <citation type="submission" date="2014-09" db="EMBL/GenBank/DDBJ databases">
        <title>Genome sequence of the luminous mushroom Mycena chlorophos for searching fungal bioluminescence genes.</title>
        <authorList>
            <person name="Tanaka Y."/>
            <person name="Kasuga D."/>
            <person name="Oba Y."/>
            <person name="Hase S."/>
            <person name="Sato K."/>
            <person name="Oba Y."/>
            <person name="Sakakibara Y."/>
        </authorList>
    </citation>
    <scope>NUCLEOTIDE SEQUENCE</scope>
</reference>
<name>A0ABQ0M8N1_MYCCL</name>
<keyword evidence="1" id="KW-0732">Signal</keyword>
<keyword evidence="3" id="KW-1185">Reference proteome</keyword>